<protein>
    <recommendedName>
        <fullName evidence="8">Synenkephalin</fullName>
    </recommendedName>
</protein>
<dbReference type="PANTHER" id="PTHR24322:SF747">
    <property type="entry name" value="EPIDERMAL RETINAL DEHYDROGENASE 2-RELATED"/>
    <property type="match status" value="1"/>
</dbReference>
<keyword evidence="5" id="KW-0732">Signal</keyword>
<dbReference type="InterPro" id="IPR020904">
    <property type="entry name" value="Sc_DH/Rdtase_CS"/>
</dbReference>
<organism evidence="6 7">
    <name type="scientific">Scophthalmus maximus</name>
    <name type="common">Turbot</name>
    <name type="synonym">Psetta maxima</name>
    <dbReference type="NCBI Taxonomy" id="52904"/>
    <lineage>
        <taxon>Eukaryota</taxon>
        <taxon>Metazoa</taxon>
        <taxon>Chordata</taxon>
        <taxon>Craniata</taxon>
        <taxon>Vertebrata</taxon>
        <taxon>Euteleostomi</taxon>
        <taxon>Actinopterygii</taxon>
        <taxon>Neopterygii</taxon>
        <taxon>Teleostei</taxon>
        <taxon>Neoteleostei</taxon>
        <taxon>Acanthomorphata</taxon>
        <taxon>Carangaria</taxon>
        <taxon>Pleuronectiformes</taxon>
        <taxon>Pleuronectoidei</taxon>
        <taxon>Scophthalmidae</taxon>
        <taxon>Scophthalmus</taxon>
    </lineage>
</organism>
<feature type="compositionally biased region" description="Polar residues" evidence="4">
    <location>
        <begin position="984"/>
        <end position="997"/>
    </location>
</feature>
<feature type="compositionally biased region" description="Basic and acidic residues" evidence="4">
    <location>
        <begin position="998"/>
        <end position="1014"/>
    </location>
</feature>
<dbReference type="CDD" id="cd05339">
    <property type="entry name" value="17beta-HSDXI-like_SDR_c"/>
    <property type="match status" value="1"/>
</dbReference>
<gene>
    <name evidence="6" type="ORF">F2P81_001138</name>
</gene>
<keyword evidence="2" id="KW-0560">Oxidoreductase</keyword>
<dbReference type="InterPro" id="IPR002347">
    <property type="entry name" value="SDR_fam"/>
</dbReference>
<evidence type="ECO:0000256" key="2">
    <source>
        <dbReference type="ARBA" id="ARBA00023002"/>
    </source>
</evidence>
<dbReference type="PROSITE" id="PS00061">
    <property type="entry name" value="ADH_SHORT"/>
    <property type="match status" value="1"/>
</dbReference>
<evidence type="ECO:0000256" key="1">
    <source>
        <dbReference type="ARBA" id="ARBA00006484"/>
    </source>
</evidence>
<evidence type="ECO:0000256" key="3">
    <source>
        <dbReference type="ARBA" id="ARBA00023027"/>
    </source>
</evidence>
<evidence type="ECO:0000256" key="4">
    <source>
        <dbReference type="SAM" id="MobiDB-lite"/>
    </source>
</evidence>
<feature type="chain" id="PRO_5025564246" description="Synenkephalin" evidence="5">
    <location>
        <begin position="25"/>
        <end position="1032"/>
    </location>
</feature>
<dbReference type="AlphaFoldDB" id="A0A6A4TQH0"/>
<keyword evidence="3" id="KW-0520">NAD</keyword>
<dbReference type="Gene3D" id="3.80.10.10">
    <property type="entry name" value="Ribonuclease Inhibitor"/>
    <property type="match status" value="1"/>
</dbReference>
<dbReference type="PANTHER" id="PTHR24322">
    <property type="entry name" value="PKSB"/>
    <property type="match status" value="1"/>
</dbReference>
<dbReference type="PRINTS" id="PR00080">
    <property type="entry name" value="SDRFAMILY"/>
</dbReference>
<dbReference type="SUPFAM" id="SSF51735">
    <property type="entry name" value="NAD(P)-binding Rossmann-fold domains"/>
    <property type="match status" value="1"/>
</dbReference>
<feature type="region of interest" description="Disordered" evidence="4">
    <location>
        <begin position="984"/>
        <end position="1019"/>
    </location>
</feature>
<accession>A0A6A4TQH0</accession>
<evidence type="ECO:0000313" key="7">
    <source>
        <dbReference type="Proteomes" id="UP000438429"/>
    </source>
</evidence>
<evidence type="ECO:0000313" key="6">
    <source>
        <dbReference type="EMBL" id="KAF0047505.1"/>
    </source>
</evidence>
<sequence length="1032" mass="113147">MAAPVHSSCMWMLVVGACVSLVAGTDCRKECALCVYRLLGQQAAFSSLVMSTFHFLFRLLTLFVLQTDREHMQPVTCPTDGKSTCSIECNGGLDSQKLRLCRDFLLEEENHIPVDAGQQQEQEAAGTMMADTEDATSPEHQMAKKYGGFMKRYGGFMSRRSSSPEGALEDPGNQDGEENARLAILKLLNDAVEHGGDGDGQEGEAMKRYGGFMRRAEGGVAQSDLLEAVLGRGLKKRYGGFMRRVGKPEWLVDSSKSGGVSKRAWENGIELQKRSIMNLFLETVQVLLLSIWYNVESFVHLFVPRKRKNIAGEVVLITGSGSGIGRLMAQEFAALGTVLVLWDINQDGLKETARLAKQSGASRVHSYLCDCSDRNEVYRVADQVKREVGDVSILVNNAGIVTGKKFMDAPDSLIEKTVEVNTMAHFWTYKAFLPAMIANNHGHLVSIASSAGLIGVNGLADYCASKFAAVGFAESVGLELLATGKDGIKTTIVCPYFINTGMFDGCQTKWPTLLPILSPDYVVKKIIQAVLTDQVFLLLPKTMYLITALKNRQTPSISWTVGVFMAEGTASRRLEPQQRVATTTSVDVSIHEQTSVDVSIHEQTSVDVSIHEQTSVDVSIHEQTSVDVSIHEQTSVDVSIHEQTSVDVSIHEQTSVDVSIHEQTSVDVSIHEQTSVDVSIHEQTSVDVSIHEQTSVDVSIHEQTSVDVSIHQQTSVDVSIHEQTSVDVSIHEQTSVDVSIHEQTSVDVSIHEQTSVDVSIHEQTSVDVSIHEQTSVDVSIHEQTSVDVSIHEQTSVDVSIHEQTSVDVSIHEQTSVDVSIHEQTSVDVSIHEQTSVDVSIHEQTSVDVSIHEQTSVDVSIHEQTSVDVSIHEQTSVDVSIHEQTSVDVSIHEQTSVDVSIHEQTSVDVSIHEQTSVDVSIHEQTSVDVSIHEQTSVDVSIHEQTSVDVSIHEQTSVDVSIHEQTSVDVSIHEQTSVDVSIHEQTSVDVSIHEQTSVDASRREQTSVDASRREQTSVDVSIHEQTSVDFSRLQ</sequence>
<dbReference type="FunFam" id="3.40.50.720:FF:000202">
    <property type="entry name" value="Short-chain dehydrogenase/reductase family 16C member 6"/>
    <property type="match status" value="1"/>
</dbReference>
<evidence type="ECO:0008006" key="8">
    <source>
        <dbReference type="Google" id="ProtNLM"/>
    </source>
</evidence>
<reference evidence="6 7" key="1">
    <citation type="submission" date="2019-06" db="EMBL/GenBank/DDBJ databases">
        <title>Draft genomes of female and male turbot (Scophthalmus maximus).</title>
        <authorList>
            <person name="Xu H."/>
            <person name="Xu X.-W."/>
            <person name="Shao C."/>
            <person name="Chen S."/>
        </authorList>
    </citation>
    <scope>NUCLEOTIDE SEQUENCE [LARGE SCALE GENOMIC DNA]</scope>
    <source>
        <strain evidence="6">Ysfricsl-2016a</strain>
        <tissue evidence="6">Blood</tissue>
    </source>
</reference>
<dbReference type="GO" id="GO:0005811">
    <property type="term" value="C:lipid droplet"/>
    <property type="evidence" value="ECO:0007669"/>
    <property type="project" value="TreeGrafter"/>
</dbReference>
<dbReference type="InterPro" id="IPR032675">
    <property type="entry name" value="LRR_dom_sf"/>
</dbReference>
<comment type="caution">
    <text evidence="6">The sequence shown here is derived from an EMBL/GenBank/DDBJ whole genome shotgun (WGS) entry which is preliminary data.</text>
</comment>
<dbReference type="Proteomes" id="UP000438429">
    <property type="component" value="Unassembled WGS sequence"/>
</dbReference>
<dbReference type="Gene3D" id="3.40.50.720">
    <property type="entry name" value="NAD(P)-binding Rossmann-like Domain"/>
    <property type="match status" value="1"/>
</dbReference>
<dbReference type="PRINTS" id="PR00081">
    <property type="entry name" value="GDHRDH"/>
</dbReference>
<comment type="similarity">
    <text evidence="1">Belongs to the short-chain dehydrogenases/reductases (SDR) family.</text>
</comment>
<name>A0A6A4TQH0_SCOMX</name>
<evidence type="ECO:0000256" key="5">
    <source>
        <dbReference type="SAM" id="SignalP"/>
    </source>
</evidence>
<proteinExistence type="inferred from homology"/>
<dbReference type="GO" id="GO:0016616">
    <property type="term" value="F:oxidoreductase activity, acting on the CH-OH group of donors, NAD or NADP as acceptor"/>
    <property type="evidence" value="ECO:0007669"/>
    <property type="project" value="TreeGrafter"/>
</dbReference>
<feature type="signal peptide" evidence="5">
    <location>
        <begin position="1"/>
        <end position="24"/>
    </location>
</feature>
<dbReference type="EMBL" id="VEVO01000001">
    <property type="protein sequence ID" value="KAF0047505.1"/>
    <property type="molecule type" value="Genomic_DNA"/>
</dbReference>
<dbReference type="Pfam" id="PF00106">
    <property type="entry name" value="adh_short"/>
    <property type="match status" value="1"/>
</dbReference>
<dbReference type="InterPro" id="IPR036291">
    <property type="entry name" value="NAD(P)-bd_dom_sf"/>
</dbReference>